<evidence type="ECO:0000259" key="1">
    <source>
        <dbReference type="PROSITE" id="PS51819"/>
    </source>
</evidence>
<dbReference type="RefSeq" id="WP_125016269.1">
    <property type="nucleotide sequence ID" value="NZ_QWEZ01000002.1"/>
</dbReference>
<evidence type="ECO:0000313" key="3">
    <source>
        <dbReference type="Proteomes" id="UP000280792"/>
    </source>
</evidence>
<sequence length="118" mass="13142">MYLINAVRVFTRDFDNALAFYEETLGLEVSSCDEEAGFALFNTGPAKLILEQLDDADSDLVGRFSGISLAVEDIHAEYEELDHLGVEFTGPPEQQSWGGWLVHLLDYDNNIITLVGED</sequence>
<dbReference type="InterPro" id="IPR037523">
    <property type="entry name" value="VOC_core"/>
</dbReference>
<name>A0A3P3VIJ6_9GAMM</name>
<dbReference type="PROSITE" id="PS51819">
    <property type="entry name" value="VOC"/>
    <property type="match status" value="1"/>
</dbReference>
<dbReference type="PANTHER" id="PTHR33993:SF2">
    <property type="entry name" value="VOC DOMAIN-CONTAINING PROTEIN"/>
    <property type="match status" value="1"/>
</dbReference>
<dbReference type="PANTHER" id="PTHR33993">
    <property type="entry name" value="GLYOXALASE-RELATED"/>
    <property type="match status" value="1"/>
</dbReference>
<dbReference type="Proteomes" id="UP000280792">
    <property type="component" value="Unassembled WGS sequence"/>
</dbReference>
<organism evidence="2 3">
    <name type="scientific">Aestuariirhabdus litorea</name>
    <dbReference type="NCBI Taxonomy" id="2528527"/>
    <lineage>
        <taxon>Bacteria</taxon>
        <taxon>Pseudomonadati</taxon>
        <taxon>Pseudomonadota</taxon>
        <taxon>Gammaproteobacteria</taxon>
        <taxon>Oceanospirillales</taxon>
        <taxon>Aestuariirhabdaceae</taxon>
        <taxon>Aestuariirhabdus</taxon>
    </lineage>
</organism>
<reference evidence="2 3" key="1">
    <citation type="submission" date="2018-08" db="EMBL/GenBank/DDBJ databases">
        <authorList>
            <person name="Khan S.A."/>
        </authorList>
    </citation>
    <scope>NUCLEOTIDE SEQUENCE [LARGE SCALE GENOMIC DNA]</scope>
    <source>
        <strain evidence="2 3">GTF-13</strain>
    </source>
</reference>
<reference evidence="2 3" key="2">
    <citation type="submission" date="2018-12" db="EMBL/GenBank/DDBJ databases">
        <title>Simiduia agarivorans gen. nov., sp. nov., a marine, agarolytic bacterium isolated from shallow coastal water from Keelung, Taiwan.</title>
        <authorList>
            <person name="Shieh W.Y."/>
        </authorList>
    </citation>
    <scope>NUCLEOTIDE SEQUENCE [LARGE SCALE GENOMIC DNA]</scope>
    <source>
        <strain evidence="2 3">GTF-13</strain>
    </source>
</reference>
<keyword evidence="3" id="KW-1185">Reference proteome</keyword>
<gene>
    <name evidence="2" type="ORF">D0544_11500</name>
</gene>
<accession>A0A3P3VIJ6</accession>
<dbReference type="InterPro" id="IPR004360">
    <property type="entry name" value="Glyas_Fos-R_dOase_dom"/>
</dbReference>
<dbReference type="Gene3D" id="3.10.180.10">
    <property type="entry name" value="2,3-Dihydroxybiphenyl 1,2-Dioxygenase, domain 1"/>
    <property type="match status" value="1"/>
</dbReference>
<dbReference type="EMBL" id="QWEZ01000002">
    <property type="protein sequence ID" value="RRJ82492.1"/>
    <property type="molecule type" value="Genomic_DNA"/>
</dbReference>
<feature type="domain" description="VOC" evidence="1">
    <location>
        <begin position="3"/>
        <end position="117"/>
    </location>
</feature>
<dbReference type="Pfam" id="PF00903">
    <property type="entry name" value="Glyoxalase"/>
    <property type="match status" value="1"/>
</dbReference>
<dbReference type="AlphaFoldDB" id="A0A3P3VIJ6"/>
<dbReference type="InterPro" id="IPR052164">
    <property type="entry name" value="Anthracycline_SecMetBiosynth"/>
</dbReference>
<proteinExistence type="predicted"/>
<dbReference type="SUPFAM" id="SSF54593">
    <property type="entry name" value="Glyoxalase/Bleomycin resistance protein/Dihydroxybiphenyl dioxygenase"/>
    <property type="match status" value="1"/>
</dbReference>
<evidence type="ECO:0000313" key="2">
    <source>
        <dbReference type="EMBL" id="RRJ82492.1"/>
    </source>
</evidence>
<comment type="caution">
    <text evidence="2">The sequence shown here is derived from an EMBL/GenBank/DDBJ whole genome shotgun (WGS) entry which is preliminary data.</text>
</comment>
<protein>
    <recommendedName>
        <fullName evidence="1">VOC domain-containing protein</fullName>
    </recommendedName>
</protein>
<dbReference type="InterPro" id="IPR029068">
    <property type="entry name" value="Glyas_Bleomycin-R_OHBP_Dase"/>
</dbReference>